<name>A0A6L6HR68_9RHOB</name>
<dbReference type="Proteomes" id="UP000481417">
    <property type="component" value="Unassembled WGS sequence"/>
</dbReference>
<organism evidence="1 2">
    <name type="scientific">Paracoccus lichenicola</name>
    <dbReference type="NCBI Taxonomy" id="2665644"/>
    <lineage>
        <taxon>Bacteria</taxon>
        <taxon>Pseudomonadati</taxon>
        <taxon>Pseudomonadota</taxon>
        <taxon>Alphaproteobacteria</taxon>
        <taxon>Rhodobacterales</taxon>
        <taxon>Paracoccaceae</taxon>
        <taxon>Paracoccus</taxon>
    </lineage>
</organism>
<dbReference type="AlphaFoldDB" id="A0A6L6HR68"/>
<comment type="caution">
    <text evidence="1">The sequence shown here is derived from an EMBL/GenBank/DDBJ whole genome shotgun (WGS) entry which is preliminary data.</text>
</comment>
<evidence type="ECO:0000313" key="2">
    <source>
        <dbReference type="Proteomes" id="UP000481417"/>
    </source>
</evidence>
<sequence>MPQPNKIRSSSPPEDSIRRRAKAFQRVERGGRVGWLYEWNTGAIDIIFPPEDFTFERSKAQHLQVRPVISD</sequence>
<protein>
    <submittedName>
        <fullName evidence="1">Uncharacterized protein</fullName>
    </submittedName>
</protein>
<reference evidence="1 2" key="1">
    <citation type="submission" date="2019-11" db="EMBL/GenBank/DDBJ databases">
        <authorList>
            <person name="Lang L."/>
        </authorList>
    </citation>
    <scope>NUCLEOTIDE SEQUENCE [LARGE SCALE GENOMIC DNA]</scope>
    <source>
        <strain evidence="1 2">YIM 132242</strain>
    </source>
</reference>
<keyword evidence="2" id="KW-1185">Reference proteome</keyword>
<proteinExistence type="predicted"/>
<dbReference type="EMBL" id="WMBT01000013">
    <property type="protein sequence ID" value="MTE01664.1"/>
    <property type="molecule type" value="Genomic_DNA"/>
</dbReference>
<evidence type="ECO:0000313" key="1">
    <source>
        <dbReference type="EMBL" id="MTE01664.1"/>
    </source>
</evidence>
<gene>
    <name evidence="1" type="ORF">GIY56_15350</name>
</gene>
<accession>A0A6L6HR68</accession>